<sequence length="55" mass="5929">MRDSRRRLLASSEMGEGFAWSYHDVSQQVREAGVAHAQVRALVGSGVTSIGGLLQ</sequence>
<name>A0A0S4LJK7_9BACT</name>
<proteinExistence type="predicted"/>
<protein>
    <submittedName>
        <fullName evidence="1">Uncharacterized protein</fullName>
    </submittedName>
</protein>
<evidence type="ECO:0000313" key="1">
    <source>
        <dbReference type="EMBL" id="CUS36091.1"/>
    </source>
</evidence>
<dbReference type="AlphaFoldDB" id="A0A0S4LJK7"/>
<dbReference type="STRING" id="1742972.COMA1_20634"/>
<dbReference type="RefSeq" id="WP_176698006.1">
    <property type="nucleotide sequence ID" value="NZ_CZQA01000008.1"/>
</dbReference>
<keyword evidence="2" id="KW-1185">Reference proteome</keyword>
<accession>A0A0S4LJK7</accession>
<evidence type="ECO:0000313" key="2">
    <source>
        <dbReference type="Proteomes" id="UP000199032"/>
    </source>
</evidence>
<organism evidence="1 2">
    <name type="scientific">Candidatus Nitrospira nitrosa</name>
    <dbReference type="NCBI Taxonomy" id="1742972"/>
    <lineage>
        <taxon>Bacteria</taxon>
        <taxon>Pseudomonadati</taxon>
        <taxon>Nitrospirota</taxon>
        <taxon>Nitrospiria</taxon>
        <taxon>Nitrospirales</taxon>
        <taxon>Nitrospiraceae</taxon>
        <taxon>Nitrospira</taxon>
    </lineage>
</organism>
<dbReference type="EMBL" id="CZQA01000008">
    <property type="protein sequence ID" value="CUS36091.1"/>
    <property type="molecule type" value="Genomic_DNA"/>
</dbReference>
<reference evidence="1 2" key="1">
    <citation type="submission" date="2015-10" db="EMBL/GenBank/DDBJ databases">
        <authorList>
            <person name="Gilbert D.G."/>
        </authorList>
    </citation>
    <scope>NUCLEOTIDE SEQUENCE [LARGE SCALE GENOMIC DNA]</scope>
    <source>
        <strain evidence="1">COMA1</strain>
    </source>
</reference>
<dbReference type="Proteomes" id="UP000199032">
    <property type="component" value="Unassembled WGS sequence"/>
</dbReference>
<gene>
    <name evidence="1" type="ORF">COMA1_20634</name>
</gene>